<evidence type="ECO:0000313" key="7">
    <source>
        <dbReference type="EMBL" id="HAR56964.1"/>
    </source>
</evidence>
<feature type="transmembrane region" description="Helical" evidence="6">
    <location>
        <begin position="187"/>
        <end position="205"/>
    </location>
</feature>
<evidence type="ECO:0000256" key="6">
    <source>
        <dbReference type="SAM" id="Phobius"/>
    </source>
</evidence>
<evidence type="ECO:0000256" key="5">
    <source>
        <dbReference type="ARBA" id="ARBA00023136"/>
    </source>
</evidence>
<dbReference type="InterPro" id="IPR001123">
    <property type="entry name" value="LeuE-type"/>
</dbReference>
<gene>
    <name evidence="7" type="ORF">DCR58_09310</name>
</gene>
<name>A0A348WR02_9GAMM</name>
<dbReference type="PANTHER" id="PTHR30086">
    <property type="entry name" value="ARGININE EXPORTER PROTEIN ARGO"/>
    <property type="match status" value="1"/>
</dbReference>
<keyword evidence="5 6" id="KW-0472">Membrane</keyword>
<keyword evidence="4 6" id="KW-1133">Transmembrane helix</keyword>
<evidence type="ECO:0000256" key="2">
    <source>
        <dbReference type="ARBA" id="ARBA00022475"/>
    </source>
</evidence>
<dbReference type="PANTHER" id="PTHR30086:SF20">
    <property type="entry name" value="ARGININE EXPORTER PROTEIN ARGO-RELATED"/>
    <property type="match status" value="1"/>
</dbReference>
<dbReference type="Pfam" id="PF01810">
    <property type="entry name" value="LysE"/>
    <property type="match status" value="1"/>
</dbReference>
<dbReference type="GO" id="GO:0015171">
    <property type="term" value="F:amino acid transmembrane transporter activity"/>
    <property type="evidence" value="ECO:0007669"/>
    <property type="project" value="TreeGrafter"/>
</dbReference>
<comment type="subcellular location">
    <subcellularLocation>
        <location evidence="1">Cell membrane</location>
        <topology evidence="1">Multi-pass membrane protein</topology>
    </subcellularLocation>
</comment>
<keyword evidence="2" id="KW-1003">Cell membrane</keyword>
<evidence type="ECO:0000313" key="8">
    <source>
        <dbReference type="Proteomes" id="UP000262878"/>
    </source>
</evidence>
<dbReference type="STRING" id="314276.OS145_06347"/>
<dbReference type="Proteomes" id="UP000262878">
    <property type="component" value="Unassembled WGS sequence"/>
</dbReference>
<feature type="transmembrane region" description="Helical" evidence="6">
    <location>
        <begin position="147"/>
        <end position="167"/>
    </location>
</feature>
<evidence type="ECO:0000256" key="1">
    <source>
        <dbReference type="ARBA" id="ARBA00004651"/>
    </source>
</evidence>
<dbReference type="RefSeq" id="WP_050749996.1">
    <property type="nucleotide sequence ID" value="NZ_DAIRLQ010000011.1"/>
</dbReference>
<dbReference type="AlphaFoldDB" id="A0A348WR02"/>
<keyword evidence="3 6" id="KW-0812">Transmembrane</keyword>
<feature type="transmembrane region" description="Helical" evidence="6">
    <location>
        <begin position="115"/>
        <end position="141"/>
    </location>
</feature>
<dbReference type="EMBL" id="DMUP01000223">
    <property type="protein sequence ID" value="HAR56964.1"/>
    <property type="molecule type" value="Genomic_DNA"/>
</dbReference>
<dbReference type="PIRSF" id="PIRSF006324">
    <property type="entry name" value="LeuE"/>
    <property type="match status" value="1"/>
</dbReference>
<evidence type="ECO:0000256" key="4">
    <source>
        <dbReference type="ARBA" id="ARBA00022989"/>
    </source>
</evidence>
<accession>A0A348WR02</accession>
<dbReference type="GO" id="GO:0005886">
    <property type="term" value="C:plasma membrane"/>
    <property type="evidence" value="ECO:0007669"/>
    <property type="project" value="UniProtKB-SubCell"/>
</dbReference>
<evidence type="ECO:0000256" key="3">
    <source>
        <dbReference type="ARBA" id="ARBA00022692"/>
    </source>
</evidence>
<comment type="caution">
    <text evidence="7">The sequence shown here is derived from an EMBL/GenBank/DDBJ whole genome shotgun (WGS) entry which is preliminary data.</text>
</comment>
<sequence>MSYWAEFITIATYHLLAVASPGPDFAVVTRYSLSYGRKIGAFVSLGVAAGIILHVTYSLVGVAIIIKQTQWLYAAILTAGALYLAYMGVGALQSKPKPAPDTHEHDPQRPSERRAFMTGFITNGLNVKATLFFLTLFTVVISPDTPFAWQLSYAIYLILATGVWFLFLSRVLSSERVFKRVWRYMHWVDRLMGVLLIALAVHLFIDVLSELKIIV</sequence>
<proteinExistence type="predicted"/>
<protein>
    <submittedName>
        <fullName evidence="7">LysE family translocator</fullName>
    </submittedName>
</protein>
<feature type="transmembrane region" description="Helical" evidence="6">
    <location>
        <begin position="39"/>
        <end position="66"/>
    </location>
</feature>
<organism evidence="7 8">
    <name type="scientific">Idiomarina baltica</name>
    <dbReference type="NCBI Taxonomy" id="190892"/>
    <lineage>
        <taxon>Bacteria</taxon>
        <taxon>Pseudomonadati</taxon>
        <taxon>Pseudomonadota</taxon>
        <taxon>Gammaproteobacteria</taxon>
        <taxon>Alteromonadales</taxon>
        <taxon>Idiomarinaceae</taxon>
        <taxon>Idiomarina</taxon>
    </lineage>
</organism>
<reference evidence="7 8" key="1">
    <citation type="journal article" date="2018" name="Nat. Biotechnol.">
        <title>A standardized bacterial taxonomy based on genome phylogeny substantially revises the tree of life.</title>
        <authorList>
            <person name="Parks D.H."/>
            <person name="Chuvochina M."/>
            <person name="Waite D.W."/>
            <person name="Rinke C."/>
            <person name="Skarshewski A."/>
            <person name="Chaumeil P.A."/>
            <person name="Hugenholtz P."/>
        </authorList>
    </citation>
    <scope>NUCLEOTIDE SEQUENCE [LARGE SCALE GENOMIC DNA]</scope>
    <source>
        <strain evidence="7">UBA9360</strain>
    </source>
</reference>
<feature type="transmembrane region" description="Helical" evidence="6">
    <location>
        <begin position="72"/>
        <end position="94"/>
    </location>
</feature>